<keyword evidence="3" id="KW-0808">Transferase</keyword>
<evidence type="ECO:0000313" key="8">
    <source>
        <dbReference type="Proteomes" id="UP001209540"/>
    </source>
</evidence>
<keyword evidence="4 5" id="KW-0833">Ubl conjugation pathway</keyword>
<name>A0AAD5P8U5_9FUNG</name>
<dbReference type="Gene3D" id="3.90.1750.10">
    <property type="entry name" value="Hect, E3 ligase catalytic domains"/>
    <property type="match status" value="1"/>
</dbReference>
<dbReference type="FunFam" id="3.30.2160.10:FF:000002">
    <property type="entry name" value="Putative Ubiquitin-protein ligase E3C"/>
    <property type="match status" value="1"/>
</dbReference>
<dbReference type="GO" id="GO:0061630">
    <property type="term" value="F:ubiquitin protein ligase activity"/>
    <property type="evidence" value="ECO:0007669"/>
    <property type="project" value="UniProtKB-EC"/>
</dbReference>
<evidence type="ECO:0000256" key="4">
    <source>
        <dbReference type="ARBA" id="ARBA00022786"/>
    </source>
</evidence>
<dbReference type="Pfam" id="PF00632">
    <property type="entry name" value="HECT"/>
    <property type="match status" value="1"/>
</dbReference>
<dbReference type="Gene3D" id="3.30.2160.10">
    <property type="entry name" value="Hect, E3 ligase catalytic domain"/>
    <property type="match status" value="1"/>
</dbReference>
<feature type="active site" description="Glycyl thioester intermediate" evidence="5">
    <location>
        <position position="1112"/>
    </location>
</feature>
<evidence type="ECO:0000256" key="2">
    <source>
        <dbReference type="ARBA" id="ARBA00012485"/>
    </source>
</evidence>
<dbReference type="PANTHER" id="PTHR45700">
    <property type="entry name" value="UBIQUITIN-PROTEIN LIGASE E3C"/>
    <property type="match status" value="1"/>
</dbReference>
<organism evidence="7 8">
    <name type="scientific">Phascolomyces articulosus</name>
    <dbReference type="NCBI Taxonomy" id="60185"/>
    <lineage>
        <taxon>Eukaryota</taxon>
        <taxon>Fungi</taxon>
        <taxon>Fungi incertae sedis</taxon>
        <taxon>Mucoromycota</taxon>
        <taxon>Mucoromycotina</taxon>
        <taxon>Mucoromycetes</taxon>
        <taxon>Mucorales</taxon>
        <taxon>Lichtheimiaceae</taxon>
        <taxon>Phascolomyces</taxon>
    </lineage>
</organism>
<dbReference type="EMBL" id="JAIXMP010000039">
    <property type="protein sequence ID" value="KAI9248313.1"/>
    <property type="molecule type" value="Genomic_DNA"/>
</dbReference>
<dbReference type="GO" id="GO:0006511">
    <property type="term" value="P:ubiquitin-dependent protein catabolic process"/>
    <property type="evidence" value="ECO:0007669"/>
    <property type="project" value="TreeGrafter"/>
</dbReference>
<evidence type="ECO:0000313" key="7">
    <source>
        <dbReference type="EMBL" id="KAI9248313.1"/>
    </source>
</evidence>
<dbReference type="AlphaFoldDB" id="A0AAD5P8U5"/>
<proteinExistence type="predicted"/>
<evidence type="ECO:0000256" key="5">
    <source>
        <dbReference type="PROSITE-ProRule" id="PRU00104"/>
    </source>
</evidence>
<dbReference type="EC" id="2.3.2.26" evidence="2"/>
<dbReference type="Gene3D" id="3.30.2410.10">
    <property type="entry name" value="Hect, E3 ligase catalytic domain"/>
    <property type="match status" value="1"/>
</dbReference>
<dbReference type="InterPro" id="IPR035983">
    <property type="entry name" value="Hect_E3_ubiquitin_ligase"/>
</dbReference>
<evidence type="ECO:0000259" key="6">
    <source>
        <dbReference type="PROSITE" id="PS50237"/>
    </source>
</evidence>
<gene>
    <name evidence="7" type="ORF">BDA99DRAFT_553352</name>
</gene>
<comment type="caution">
    <text evidence="7">The sequence shown here is derived from an EMBL/GenBank/DDBJ whole genome shotgun (WGS) entry which is preliminary data.</text>
</comment>
<comment type="catalytic activity">
    <reaction evidence="1">
        <text>S-ubiquitinyl-[E2 ubiquitin-conjugating enzyme]-L-cysteine + [acceptor protein]-L-lysine = [E2 ubiquitin-conjugating enzyme]-L-cysteine + N(6)-ubiquitinyl-[acceptor protein]-L-lysine.</text>
        <dbReference type="EC" id="2.3.2.26"/>
    </reaction>
</comment>
<keyword evidence="8" id="KW-1185">Reference proteome</keyword>
<reference evidence="7" key="1">
    <citation type="journal article" date="2022" name="IScience">
        <title>Evolution of zygomycete secretomes and the origins of terrestrial fungal ecologies.</title>
        <authorList>
            <person name="Chang Y."/>
            <person name="Wang Y."/>
            <person name="Mondo S."/>
            <person name="Ahrendt S."/>
            <person name="Andreopoulos W."/>
            <person name="Barry K."/>
            <person name="Beard J."/>
            <person name="Benny G.L."/>
            <person name="Blankenship S."/>
            <person name="Bonito G."/>
            <person name="Cuomo C."/>
            <person name="Desiro A."/>
            <person name="Gervers K.A."/>
            <person name="Hundley H."/>
            <person name="Kuo A."/>
            <person name="LaButti K."/>
            <person name="Lang B.F."/>
            <person name="Lipzen A."/>
            <person name="O'Donnell K."/>
            <person name="Pangilinan J."/>
            <person name="Reynolds N."/>
            <person name="Sandor L."/>
            <person name="Smith M.E."/>
            <person name="Tsang A."/>
            <person name="Grigoriev I.V."/>
            <person name="Stajich J.E."/>
            <person name="Spatafora J.W."/>
        </authorList>
    </citation>
    <scope>NUCLEOTIDE SEQUENCE</scope>
    <source>
        <strain evidence="7">RSA 2281</strain>
    </source>
</reference>
<dbReference type="SUPFAM" id="SSF56204">
    <property type="entry name" value="Hect, E3 ligase catalytic domain"/>
    <property type="match status" value="1"/>
</dbReference>
<evidence type="ECO:0000256" key="1">
    <source>
        <dbReference type="ARBA" id="ARBA00000885"/>
    </source>
</evidence>
<feature type="domain" description="HECT" evidence="6">
    <location>
        <begin position="781"/>
        <end position="1144"/>
    </location>
</feature>
<dbReference type="PANTHER" id="PTHR45700:SF3">
    <property type="entry name" value="UBIQUITIN-PROTEIN LIGASE E3B"/>
    <property type="match status" value="1"/>
</dbReference>
<dbReference type="InterPro" id="IPR044611">
    <property type="entry name" value="E3A/B/C-like"/>
</dbReference>
<dbReference type="PROSITE" id="PS50237">
    <property type="entry name" value="HECT"/>
    <property type="match status" value="1"/>
</dbReference>
<dbReference type="Proteomes" id="UP001209540">
    <property type="component" value="Unassembled WGS sequence"/>
</dbReference>
<dbReference type="GO" id="GO:0000209">
    <property type="term" value="P:protein polyubiquitination"/>
    <property type="evidence" value="ECO:0007669"/>
    <property type="project" value="InterPro"/>
</dbReference>
<accession>A0AAD5P8U5</accession>
<dbReference type="CDD" id="cd00078">
    <property type="entry name" value="HECTc"/>
    <property type="match status" value="1"/>
</dbReference>
<sequence length="1144" mass="130552">MFTPTDKEKKAFIERTKAQRQQRQAERLEKVRLTKQENAARIAQRWWLRHICKRQATHDCWNAWDTMVKHDAQTLDDGFRIAGIYCLLSRHHPSESRKRLGDMCKCLTKKFKHNLSTKQQLTYYALLVDSRYNVQALKYLCVILNQCLASVCESSVDAHNQLQMYLTGTELSTLLQFLNPKTYQQTNRFLDDPQYRLPDPAYALTSAARTVFDECLLKFNIRDPAIVRVQRIVKLEHKSAKYSAGVLSPEDGKMVRAIQLWLTTLTRLCLFPIEFFSNSSSSGTIERRRRQAIQFICTNILAVPLLPTMINSMMANHLMKLVGIADVYAEITNKNQADRTMIEIMLSGNGCIFLLGNLIHIAQQLQQQDISLIVTMTNILIETAQTYFSERQISPYIHYHPLFKWSSSTWGDSIDTLVFEKVQHSQIEYLWSRTFMGQVFSDVLTFDTGDNGGGGYASTVSAKGKSGTGGIKSRLLFKKKQQQDQISAIDGKQYSQLAEFSMDIEAIFSMYMTLSSLFATQSKEIVNKIAFTPRLMPKLWKLMNTFGPRGQMIIYLDAARRPRQKPEDDIEKEPLIKMLKVFCEACSLVFLTLDDNDIFEDEHPFSVQDLIKLGSFLNTFYFALLQHQSQDKSISSTTVSSNATSTATMPPLPSSVRSFRAAHRLLLQIYDLDVRHPYCPTDHWLLVSDPSMTKSALLTLFNSSKTPAVQPFLDRLRQGDPVPLRILQLMPHTVPFKTRLTVFRDWVALDRANLMVTSSRALRVRRQNVLEDGYRGLGGLPPSSWKGNIRVKFVNELGVEEAGIDQGGPFKDFVSLLVEEVFKPSVGLFSATSTNNMCYPASTSYIQGPRHIELFEFIGKVIGKAVYEGILLDVQFASFFLAKLLGRNVFLEELREMDEDVWRNLVFLKRYDGSLEDLGLYFATDEEAFGTVTSHELKYRGRNIAVTNDNKVEYIYRMADYKLNQQTREQTRAFIQGFRTVISESWIRVFSPTELQRVISGDDTDFDVTDLRQHTTYQNGYFDHHPIIRTLWQIVEEFSSDEKRAFLKFVTSCPKPPLGGFDYLQPPFTIRMVAVDPETTQGNDGLGLMKTLFKVGNAGGAKTGRLPSSSTCFNLLKLPAYTKKSLLREKLIYAINSNTGFELS</sequence>
<evidence type="ECO:0000256" key="3">
    <source>
        <dbReference type="ARBA" id="ARBA00022679"/>
    </source>
</evidence>
<dbReference type="InterPro" id="IPR000569">
    <property type="entry name" value="HECT_dom"/>
</dbReference>
<protein>
    <recommendedName>
        <fullName evidence="2">HECT-type E3 ubiquitin transferase</fullName>
        <ecNumber evidence="2">2.3.2.26</ecNumber>
    </recommendedName>
</protein>
<reference evidence="7" key="2">
    <citation type="submission" date="2023-02" db="EMBL/GenBank/DDBJ databases">
        <authorList>
            <consortium name="DOE Joint Genome Institute"/>
            <person name="Mondo S.J."/>
            <person name="Chang Y."/>
            <person name="Wang Y."/>
            <person name="Ahrendt S."/>
            <person name="Andreopoulos W."/>
            <person name="Barry K."/>
            <person name="Beard J."/>
            <person name="Benny G.L."/>
            <person name="Blankenship S."/>
            <person name="Bonito G."/>
            <person name="Cuomo C."/>
            <person name="Desiro A."/>
            <person name="Gervers K.A."/>
            <person name="Hundley H."/>
            <person name="Kuo A."/>
            <person name="LaButti K."/>
            <person name="Lang B.F."/>
            <person name="Lipzen A."/>
            <person name="O'Donnell K."/>
            <person name="Pangilinan J."/>
            <person name="Reynolds N."/>
            <person name="Sandor L."/>
            <person name="Smith M.W."/>
            <person name="Tsang A."/>
            <person name="Grigoriev I.V."/>
            <person name="Stajich J.E."/>
            <person name="Spatafora J.W."/>
        </authorList>
    </citation>
    <scope>NUCLEOTIDE SEQUENCE</scope>
    <source>
        <strain evidence="7">RSA 2281</strain>
    </source>
</reference>
<dbReference type="SMART" id="SM00119">
    <property type="entry name" value="HECTc"/>
    <property type="match status" value="1"/>
</dbReference>
<dbReference type="FunFam" id="3.30.2410.10:FF:000011">
    <property type="entry name" value="Putative Ubiquitin-protein ligase E3C"/>
    <property type="match status" value="1"/>
</dbReference>